<keyword evidence="11" id="KW-1185">Reference proteome</keyword>
<dbReference type="InterPro" id="IPR020846">
    <property type="entry name" value="MFS_dom"/>
</dbReference>
<dbReference type="STRING" id="650891.SAMN05216203_3269"/>
<evidence type="ECO:0000259" key="9">
    <source>
        <dbReference type="PROSITE" id="PS50850"/>
    </source>
</evidence>
<dbReference type="InterPro" id="IPR004638">
    <property type="entry name" value="EmrB-like"/>
</dbReference>
<dbReference type="Gene3D" id="1.20.1250.20">
    <property type="entry name" value="MFS general substrate transporter like domains"/>
    <property type="match status" value="1"/>
</dbReference>
<dbReference type="PANTHER" id="PTHR42718">
    <property type="entry name" value="MAJOR FACILITATOR SUPERFAMILY MULTIDRUG TRANSPORTER MFSC"/>
    <property type="match status" value="1"/>
</dbReference>
<dbReference type="NCBIfam" id="TIGR00711">
    <property type="entry name" value="efflux_EmrB"/>
    <property type="match status" value="1"/>
</dbReference>
<evidence type="ECO:0000313" key="10">
    <source>
        <dbReference type="EMBL" id="SFR82185.1"/>
    </source>
</evidence>
<feature type="transmembrane region" description="Helical" evidence="8">
    <location>
        <begin position="17"/>
        <end position="37"/>
    </location>
</feature>
<evidence type="ECO:0000256" key="2">
    <source>
        <dbReference type="ARBA" id="ARBA00008537"/>
    </source>
</evidence>
<feature type="transmembrane region" description="Helical" evidence="8">
    <location>
        <begin position="490"/>
        <end position="508"/>
    </location>
</feature>
<keyword evidence="5 8" id="KW-0812">Transmembrane</keyword>
<evidence type="ECO:0000256" key="5">
    <source>
        <dbReference type="ARBA" id="ARBA00022692"/>
    </source>
</evidence>
<feature type="transmembrane region" description="Helical" evidence="8">
    <location>
        <begin position="144"/>
        <end position="165"/>
    </location>
</feature>
<evidence type="ECO:0000256" key="1">
    <source>
        <dbReference type="ARBA" id="ARBA00004651"/>
    </source>
</evidence>
<feature type="transmembrane region" description="Helical" evidence="8">
    <location>
        <begin position="363"/>
        <end position="381"/>
    </location>
</feature>
<sequence>MSQVELMFERYGPKYKWLVTLTMLTGLVALGMSITIVNVATPYIKGSLGLSDVEVQWISTGFLAATTVALLISPWLVEAFGQRFTFIGLLVTFIVASFVGGFATSMAAIVTARVVQGAMTGLIRPLAMEAMFSVFPANERGMATAIYGMSLGLPLTLATVVGGWLVETFTWRYVFFITPPACLIAMAMGYLFLPDRVDSGPRPRFDWIGATSLFACIFALLTAVSNGQRWGWDSGGVHGLIALSLALGAGFIWWENHVNRPLLDLSIFRHRAFLLGCLSIFLFGGSFYAIMYLLPLFSQSILHYRPVTAGMLFLPSTLILAVLVPVIGKMSDRYPPHYMTLPGLGFAIFAVFLFAQADAYTSFFYLALALTLMSAGMASFPPPTFSRAIGSLPAPLMGYGSGVINFVLQMGGAFGTAALVLLIDRRISWHGDHLSEGIHPGNDAAIAGLEQWRGALDQVGVPTAWQQGAALQKLSETEMFWASIRAYQDGFWVILLALTFVILPSWLLSRRARPNSTHQPDPG</sequence>
<accession>A0A1I6JT51</accession>
<proteinExistence type="inferred from homology"/>
<dbReference type="Pfam" id="PF07690">
    <property type="entry name" value="MFS_1"/>
    <property type="match status" value="1"/>
</dbReference>
<name>A0A1I6JT51_9GAMM</name>
<feature type="transmembrane region" description="Helical" evidence="8">
    <location>
        <begin position="57"/>
        <end position="77"/>
    </location>
</feature>
<evidence type="ECO:0000256" key="4">
    <source>
        <dbReference type="ARBA" id="ARBA00022475"/>
    </source>
</evidence>
<dbReference type="Proteomes" id="UP000198644">
    <property type="component" value="Unassembled WGS sequence"/>
</dbReference>
<evidence type="ECO:0000256" key="6">
    <source>
        <dbReference type="ARBA" id="ARBA00022989"/>
    </source>
</evidence>
<feature type="transmembrane region" description="Helical" evidence="8">
    <location>
        <begin position="306"/>
        <end position="326"/>
    </location>
</feature>
<dbReference type="GO" id="GO:0005886">
    <property type="term" value="C:plasma membrane"/>
    <property type="evidence" value="ECO:0007669"/>
    <property type="project" value="UniProtKB-SubCell"/>
</dbReference>
<feature type="transmembrane region" description="Helical" evidence="8">
    <location>
        <begin position="205"/>
        <end position="224"/>
    </location>
</feature>
<dbReference type="PROSITE" id="PS50850">
    <property type="entry name" value="MFS"/>
    <property type="match status" value="1"/>
</dbReference>
<keyword evidence="7 8" id="KW-0472">Membrane</keyword>
<dbReference type="Gene3D" id="1.20.1720.10">
    <property type="entry name" value="Multidrug resistance protein D"/>
    <property type="match status" value="1"/>
</dbReference>
<keyword evidence="6 8" id="KW-1133">Transmembrane helix</keyword>
<comment type="subcellular location">
    <subcellularLocation>
        <location evidence="1">Cell membrane</location>
        <topology evidence="1">Multi-pass membrane protein</topology>
    </subcellularLocation>
</comment>
<feature type="transmembrane region" description="Helical" evidence="8">
    <location>
        <begin position="274"/>
        <end position="294"/>
    </location>
</feature>
<feature type="transmembrane region" description="Helical" evidence="8">
    <location>
        <begin position="84"/>
        <end position="108"/>
    </location>
</feature>
<dbReference type="GO" id="GO:0022857">
    <property type="term" value="F:transmembrane transporter activity"/>
    <property type="evidence" value="ECO:0007669"/>
    <property type="project" value="InterPro"/>
</dbReference>
<dbReference type="SUPFAM" id="SSF103473">
    <property type="entry name" value="MFS general substrate transporter"/>
    <property type="match status" value="1"/>
</dbReference>
<protein>
    <submittedName>
        <fullName evidence="10">Drug resistance transporter, EmrB/QacA subfamily</fullName>
    </submittedName>
</protein>
<reference evidence="10 11" key="1">
    <citation type="submission" date="2016-10" db="EMBL/GenBank/DDBJ databases">
        <authorList>
            <person name="de Groot N.N."/>
        </authorList>
    </citation>
    <scope>NUCLEOTIDE SEQUENCE [LARGE SCALE GENOMIC DNA]</scope>
    <source>
        <strain evidence="10 11">CGMCC 1.9167</strain>
    </source>
</reference>
<gene>
    <name evidence="10" type="ORF">SAMN05216203_3269</name>
</gene>
<evidence type="ECO:0000256" key="8">
    <source>
        <dbReference type="SAM" id="Phobius"/>
    </source>
</evidence>
<dbReference type="OrthoDB" id="9812221at2"/>
<dbReference type="InterPro" id="IPR011701">
    <property type="entry name" value="MFS"/>
</dbReference>
<dbReference type="RefSeq" id="WP_092015644.1">
    <property type="nucleotide sequence ID" value="NZ_FOYW01000003.1"/>
</dbReference>
<organism evidence="10 11">
    <name type="scientific">Marinobacter daqiaonensis</name>
    <dbReference type="NCBI Taxonomy" id="650891"/>
    <lineage>
        <taxon>Bacteria</taxon>
        <taxon>Pseudomonadati</taxon>
        <taxon>Pseudomonadota</taxon>
        <taxon>Gammaproteobacteria</taxon>
        <taxon>Pseudomonadales</taxon>
        <taxon>Marinobacteraceae</taxon>
        <taxon>Marinobacter</taxon>
    </lineage>
</organism>
<feature type="domain" description="Major facilitator superfamily (MFS) profile" evidence="9">
    <location>
        <begin position="19"/>
        <end position="513"/>
    </location>
</feature>
<keyword evidence="4" id="KW-1003">Cell membrane</keyword>
<keyword evidence="3" id="KW-0813">Transport</keyword>
<dbReference type="AlphaFoldDB" id="A0A1I6JT51"/>
<feature type="transmembrane region" description="Helical" evidence="8">
    <location>
        <begin position="402"/>
        <end position="423"/>
    </location>
</feature>
<comment type="similarity">
    <text evidence="2">Belongs to the major facilitator superfamily. EmrB family.</text>
</comment>
<evidence type="ECO:0000256" key="3">
    <source>
        <dbReference type="ARBA" id="ARBA00022448"/>
    </source>
</evidence>
<evidence type="ECO:0000313" key="11">
    <source>
        <dbReference type="Proteomes" id="UP000198644"/>
    </source>
</evidence>
<feature type="transmembrane region" description="Helical" evidence="8">
    <location>
        <begin position="236"/>
        <end position="254"/>
    </location>
</feature>
<feature type="transmembrane region" description="Helical" evidence="8">
    <location>
        <begin position="171"/>
        <end position="193"/>
    </location>
</feature>
<evidence type="ECO:0000256" key="7">
    <source>
        <dbReference type="ARBA" id="ARBA00023136"/>
    </source>
</evidence>
<dbReference type="PANTHER" id="PTHR42718:SF9">
    <property type="entry name" value="MAJOR FACILITATOR SUPERFAMILY MULTIDRUG TRANSPORTER MFSC"/>
    <property type="match status" value="1"/>
</dbReference>
<dbReference type="InterPro" id="IPR036259">
    <property type="entry name" value="MFS_trans_sf"/>
</dbReference>
<dbReference type="EMBL" id="FOYW01000003">
    <property type="protein sequence ID" value="SFR82185.1"/>
    <property type="molecule type" value="Genomic_DNA"/>
</dbReference>
<feature type="transmembrane region" description="Helical" evidence="8">
    <location>
        <begin position="338"/>
        <end position="357"/>
    </location>
</feature>